<dbReference type="Proteomes" id="UP001321445">
    <property type="component" value="Chromosome"/>
</dbReference>
<dbReference type="PANTHER" id="PTHR36558">
    <property type="entry name" value="GLR1098 PROTEIN"/>
    <property type="match status" value="1"/>
</dbReference>
<organism evidence="2 3">
    <name type="scientific">Hydrogenimonas cancrithermarum</name>
    <dbReference type="NCBI Taxonomy" id="2993563"/>
    <lineage>
        <taxon>Bacteria</taxon>
        <taxon>Pseudomonadati</taxon>
        <taxon>Campylobacterota</taxon>
        <taxon>Epsilonproteobacteria</taxon>
        <taxon>Campylobacterales</taxon>
        <taxon>Hydrogenimonadaceae</taxon>
        <taxon>Hydrogenimonas</taxon>
    </lineage>
</organism>
<evidence type="ECO:0000259" key="1">
    <source>
        <dbReference type="Pfam" id="PF05685"/>
    </source>
</evidence>
<dbReference type="RefSeq" id="WP_286337851.1">
    <property type="nucleotide sequence ID" value="NZ_AP027370.1"/>
</dbReference>
<dbReference type="PANTHER" id="PTHR36558:SF1">
    <property type="entry name" value="RESTRICTION ENDONUCLEASE DOMAIN-CONTAINING PROTEIN-RELATED"/>
    <property type="match status" value="1"/>
</dbReference>
<evidence type="ECO:0000313" key="3">
    <source>
        <dbReference type="Proteomes" id="UP001321445"/>
    </source>
</evidence>
<dbReference type="CDD" id="cd06260">
    <property type="entry name" value="DUF820-like"/>
    <property type="match status" value="1"/>
</dbReference>
<gene>
    <name evidence="2" type="ORF">HCR_09790</name>
</gene>
<name>A0ABM8FLT7_9BACT</name>
<evidence type="ECO:0000313" key="2">
    <source>
        <dbReference type="EMBL" id="BDY12667.1"/>
    </source>
</evidence>
<sequence length="180" mass="21048">MEALHYDEHYTRADYARWEGDWELIYGHPYAMSPAPTTTHQGLSLQIAMQLYRKIEESGCEDCKVFQDVDYEVSEDTVVRPDVLLICKPVGEVVNKVPEIIFEIISPATGRRDETIKFELYQKEGVGYYVLVYPDGQVAKVYRCNELGKYVKVGDFDNETIEFETKKCRFDFDFSKIWRQ</sequence>
<dbReference type="EMBL" id="AP027370">
    <property type="protein sequence ID" value="BDY12667.1"/>
    <property type="molecule type" value="Genomic_DNA"/>
</dbReference>
<dbReference type="InterPro" id="IPR008538">
    <property type="entry name" value="Uma2"/>
</dbReference>
<accession>A0ABM8FLT7</accession>
<dbReference type="InterPro" id="IPR011335">
    <property type="entry name" value="Restrct_endonuc-II-like"/>
</dbReference>
<feature type="domain" description="Putative restriction endonuclease" evidence="1">
    <location>
        <begin position="14"/>
        <end position="155"/>
    </location>
</feature>
<protein>
    <recommendedName>
        <fullName evidence="1">Putative restriction endonuclease domain-containing protein</fullName>
    </recommendedName>
</protein>
<reference evidence="2 3" key="1">
    <citation type="submission" date="2023-03" db="EMBL/GenBank/DDBJ databases">
        <title>Description of Hydrogenimonas sp. ISO32.</title>
        <authorList>
            <person name="Mino S."/>
            <person name="Fukazawa S."/>
            <person name="Sawabe T."/>
        </authorList>
    </citation>
    <scope>NUCLEOTIDE SEQUENCE [LARGE SCALE GENOMIC DNA]</scope>
    <source>
        <strain evidence="2 3">ISO32</strain>
    </source>
</reference>
<keyword evidence="3" id="KW-1185">Reference proteome</keyword>
<dbReference type="Gene3D" id="3.90.1570.10">
    <property type="entry name" value="tt1808, chain A"/>
    <property type="match status" value="1"/>
</dbReference>
<dbReference type="SUPFAM" id="SSF52980">
    <property type="entry name" value="Restriction endonuclease-like"/>
    <property type="match status" value="1"/>
</dbReference>
<proteinExistence type="predicted"/>
<dbReference type="Pfam" id="PF05685">
    <property type="entry name" value="Uma2"/>
    <property type="match status" value="1"/>
</dbReference>
<dbReference type="InterPro" id="IPR012296">
    <property type="entry name" value="Nuclease_put_TT1808"/>
</dbReference>